<dbReference type="OrthoDB" id="3396710at2"/>
<dbReference type="FunFam" id="3.40.50.300:FF:000421">
    <property type="entry name" value="Branched-chain amino acid ABC transporter ATP-binding protein"/>
    <property type="match status" value="1"/>
</dbReference>
<dbReference type="InterPro" id="IPR032823">
    <property type="entry name" value="BCA_ABC_TP_C"/>
</dbReference>
<dbReference type="InterPro" id="IPR003439">
    <property type="entry name" value="ABC_transporter-like_ATP-bd"/>
</dbReference>
<feature type="domain" description="ABC transporter" evidence="4">
    <location>
        <begin position="11"/>
        <end position="259"/>
    </location>
</feature>
<dbReference type="RefSeq" id="WP_072941413.1">
    <property type="nucleotide sequence ID" value="NZ_FNSV01000005.1"/>
</dbReference>
<dbReference type="PANTHER" id="PTHR45772">
    <property type="entry name" value="CONSERVED COMPONENT OF ABC TRANSPORTER FOR NATURAL AMINO ACIDS-RELATED"/>
    <property type="match status" value="1"/>
</dbReference>
<dbReference type="EMBL" id="FNSV01000005">
    <property type="protein sequence ID" value="SED56129.1"/>
    <property type="molecule type" value="Genomic_DNA"/>
</dbReference>
<sequence>MTARPPDVPTLKVSDVRLRFGGVVALDGPSFTIEPGQIVGLIGPNGAGKTTLFNCISRLYEPDSGQIAFGGTDLLALSADGVADAGIARTFQNIGLFPTISVLDNILTGAYSRTRAGFVATALGLPRTRREEAGERDEAWALLESMNLAHVGREPAGNLPYGTLKRVELARALMQRPRLLMLDEPANGLIHEEVLELAETVRRLRDERGFSVLLVEHHMAMVMSISDRVVVLNFGQKVTEGEPAEVAAHPEVIEAYLGGAA</sequence>
<reference evidence="6" key="1">
    <citation type="submission" date="2016-10" db="EMBL/GenBank/DDBJ databases">
        <authorList>
            <person name="Varghese N."/>
            <person name="Submissions S."/>
        </authorList>
    </citation>
    <scope>NUCLEOTIDE SEQUENCE [LARGE SCALE GENOMIC DNA]</scope>
    <source>
        <strain evidence="6">DSM 44498</strain>
    </source>
</reference>
<organism evidence="5 6">
    <name type="scientific">Rhodococcus koreensis</name>
    <dbReference type="NCBI Taxonomy" id="99653"/>
    <lineage>
        <taxon>Bacteria</taxon>
        <taxon>Bacillati</taxon>
        <taxon>Actinomycetota</taxon>
        <taxon>Actinomycetes</taxon>
        <taxon>Mycobacteriales</taxon>
        <taxon>Nocardiaceae</taxon>
        <taxon>Rhodococcus</taxon>
    </lineage>
</organism>
<evidence type="ECO:0000256" key="3">
    <source>
        <dbReference type="ARBA" id="ARBA00022840"/>
    </source>
</evidence>
<evidence type="ECO:0000313" key="6">
    <source>
        <dbReference type="Proteomes" id="UP000183561"/>
    </source>
</evidence>
<dbReference type="GO" id="GO:0005524">
    <property type="term" value="F:ATP binding"/>
    <property type="evidence" value="ECO:0007669"/>
    <property type="project" value="UniProtKB-KW"/>
</dbReference>
<keyword evidence="6" id="KW-1185">Reference proteome</keyword>
<gene>
    <name evidence="5" type="ORF">SAMN04490239_8784</name>
</gene>
<evidence type="ECO:0000256" key="1">
    <source>
        <dbReference type="ARBA" id="ARBA00022448"/>
    </source>
</evidence>
<dbReference type="Proteomes" id="UP000183561">
    <property type="component" value="Unassembled WGS sequence"/>
</dbReference>
<dbReference type="Pfam" id="PF12399">
    <property type="entry name" value="BCA_ABC_TP_C"/>
    <property type="match status" value="1"/>
</dbReference>
<dbReference type="InterPro" id="IPR027417">
    <property type="entry name" value="P-loop_NTPase"/>
</dbReference>
<evidence type="ECO:0000256" key="2">
    <source>
        <dbReference type="ARBA" id="ARBA00022741"/>
    </source>
</evidence>
<protein>
    <submittedName>
        <fullName evidence="5">Amino acid/amide ABC transporter ATP-binding protein 1, HAAT family</fullName>
    </submittedName>
</protein>
<dbReference type="GO" id="GO:0016887">
    <property type="term" value="F:ATP hydrolysis activity"/>
    <property type="evidence" value="ECO:0007669"/>
    <property type="project" value="InterPro"/>
</dbReference>
<dbReference type="AlphaFoldDB" id="A0A1H5BNC5"/>
<dbReference type="Gene3D" id="3.40.50.300">
    <property type="entry name" value="P-loop containing nucleotide triphosphate hydrolases"/>
    <property type="match status" value="1"/>
</dbReference>
<dbReference type="GO" id="GO:0005886">
    <property type="term" value="C:plasma membrane"/>
    <property type="evidence" value="ECO:0007669"/>
    <property type="project" value="TreeGrafter"/>
</dbReference>
<name>A0A1H5BNC5_9NOCA</name>
<dbReference type="CDD" id="cd03219">
    <property type="entry name" value="ABC_Mj1267_LivG_branched"/>
    <property type="match status" value="1"/>
</dbReference>
<dbReference type="SMART" id="SM00382">
    <property type="entry name" value="AAA"/>
    <property type="match status" value="1"/>
</dbReference>
<keyword evidence="1" id="KW-0813">Transport</keyword>
<dbReference type="InterPro" id="IPR051120">
    <property type="entry name" value="ABC_AA/LPS_Transport"/>
</dbReference>
<evidence type="ECO:0000259" key="4">
    <source>
        <dbReference type="PROSITE" id="PS50893"/>
    </source>
</evidence>
<dbReference type="Pfam" id="PF00005">
    <property type="entry name" value="ABC_tran"/>
    <property type="match status" value="1"/>
</dbReference>
<proteinExistence type="predicted"/>
<dbReference type="PROSITE" id="PS50893">
    <property type="entry name" value="ABC_TRANSPORTER_2"/>
    <property type="match status" value="1"/>
</dbReference>
<keyword evidence="3 5" id="KW-0067">ATP-binding</keyword>
<dbReference type="SUPFAM" id="SSF52540">
    <property type="entry name" value="P-loop containing nucleoside triphosphate hydrolases"/>
    <property type="match status" value="1"/>
</dbReference>
<evidence type="ECO:0000313" key="5">
    <source>
        <dbReference type="EMBL" id="SED56129.1"/>
    </source>
</evidence>
<dbReference type="PANTHER" id="PTHR45772:SF4">
    <property type="entry name" value="ABC TRANSPORTER ATP-BINDING PROTEIN"/>
    <property type="match status" value="1"/>
</dbReference>
<dbReference type="InterPro" id="IPR003593">
    <property type="entry name" value="AAA+_ATPase"/>
</dbReference>
<accession>A0A1H5BNC5</accession>
<keyword evidence="2" id="KW-0547">Nucleotide-binding</keyword>